<evidence type="ECO:0000256" key="3">
    <source>
        <dbReference type="ARBA" id="ARBA00023163"/>
    </source>
</evidence>
<organism evidence="5 6">
    <name type="scientific">Pseudonocardia eucalypti</name>
    <dbReference type="NCBI Taxonomy" id="648755"/>
    <lineage>
        <taxon>Bacteria</taxon>
        <taxon>Bacillati</taxon>
        <taxon>Actinomycetota</taxon>
        <taxon>Actinomycetes</taxon>
        <taxon>Pseudonocardiales</taxon>
        <taxon>Pseudonocardiaceae</taxon>
        <taxon>Pseudonocardia</taxon>
    </lineage>
</organism>
<sequence>MAPTSGPAVLERARSIDWVGRGTALPVQRHDEVVAALTTVADVLPGFEAPEPAGVDEYQGAQRAVRTAWDRVFAALSVALHGEAGAIGQPPVCPTRHLDLLNELKRLDQELYADRLRLRDAALGRVTEALSQLREPTSTDELLGQALAAMAVLGFDRAIQSRVEETTWITDRTWIERDPKWADDVLEVGRANPRVLDRSLVETEMLRRKAGIVVQDVQERPAVNRAIAEASLSNSYVAVPLLAQGEVVGFLHADCYYQGREMDEFDRLLLTIFAEGVGQALGRTVMMDRLTSIRTGFDQVAGVLAAATQQRVELGVRAPRRVTAMPGAFAPLRHPGFDDLPTGSGEGSATLTRREVEVLRLMAAGDTNGRIARRLVISEGTVKSHVKHILRKLGAANRAEAVSRWLGMEHQRNGAVGPGREA</sequence>
<feature type="domain" description="HTH luxR-type" evidence="4">
    <location>
        <begin position="344"/>
        <end position="409"/>
    </location>
</feature>
<dbReference type="SMART" id="SM00065">
    <property type="entry name" value="GAF"/>
    <property type="match status" value="1"/>
</dbReference>
<keyword evidence="6" id="KW-1185">Reference proteome</keyword>
<dbReference type="InterPro" id="IPR000792">
    <property type="entry name" value="Tscrpt_reg_LuxR_C"/>
</dbReference>
<dbReference type="PRINTS" id="PR00038">
    <property type="entry name" value="HTHLUXR"/>
</dbReference>
<dbReference type="SUPFAM" id="SSF55781">
    <property type="entry name" value="GAF domain-like"/>
    <property type="match status" value="1"/>
</dbReference>
<keyword evidence="3" id="KW-0804">Transcription</keyword>
<protein>
    <recommendedName>
        <fullName evidence="4">HTH luxR-type domain-containing protein</fullName>
    </recommendedName>
</protein>
<dbReference type="PROSITE" id="PS00622">
    <property type="entry name" value="HTH_LUXR_1"/>
    <property type="match status" value="1"/>
</dbReference>
<dbReference type="InterPro" id="IPR036388">
    <property type="entry name" value="WH-like_DNA-bd_sf"/>
</dbReference>
<dbReference type="PANTHER" id="PTHR44688">
    <property type="entry name" value="DNA-BINDING TRANSCRIPTIONAL ACTIVATOR DEVR_DOSR"/>
    <property type="match status" value="1"/>
</dbReference>
<dbReference type="RefSeq" id="WP_185059524.1">
    <property type="nucleotide sequence ID" value="NZ_BAABJP010000015.1"/>
</dbReference>
<keyword evidence="2" id="KW-0238">DNA-binding</keyword>
<dbReference type="Pfam" id="PF00196">
    <property type="entry name" value="GerE"/>
    <property type="match status" value="1"/>
</dbReference>
<gene>
    <name evidence="5" type="ORF">GCM10023321_33520</name>
</gene>
<dbReference type="CDD" id="cd06170">
    <property type="entry name" value="LuxR_C_like"/>
    <property type="match status" value="1"/>
</dbReference>
<proteinExistence type="predicted"/>
<dbReference type="Gene3D" id="1.10.10.10">
    <property type="entry name" value="Winged helix-like DNA-binding domain superfamily/Winged helix DNA-binding domain"/>
    <property type="match status" value="1"/>
</dbReference>
<evidence type="ECO:0000256" key="2">
    <source>
        <dbReference type="ARBA" id="ARBA00023125"/>
    </source>
</evidence>
<comment type="caution">
    <text evidence="5">The sequence shown here is derived from an EMBL/GenBank/DDBJ whole genome shotgun (WGS) entry which is preliminary data.</text>
</comment>
<dbReference type="Pfam" id="PF13185">
    <property type="entry name" value="GAF_2"/>
    <property type="match status" value="1"/>
</dbReference>
<reference evidence="6" key="1">
    <citation type="journal article" date="2019" name="Int. J. Syst. Evol. Microbiol.">
        <title>The Global Catalogue of Microorganisms (GCM) 10K type strain sequencing project: providing services to taxonomists for standard genome sequencing and annotation.</title>
        <authorList>
            <consortium name="The Broad Institute Genomics Platform"/>
            <consortium name="The Broad Institute Genome Sequencing Center for Infectious Disease"/>
            <person name="Wu L."/>
            <person name="Ma J."/>
        </authorList>
    </citation>
    <scope>NUCLEOTIDE SEQUENCE [LARGE SCALE GENOMIC DNA]</scope>
    <source>
        <strain evidence="6">JCM 18303</strain>
    </source>
</reference>
<dbReference type="InterPro" id="IPR016032">
    <property type="entry name" value="Sig_transdc_resp-reg_C-effctor"/>
</dbReference>
<dbReference type="Gene3D" id="3.30.450.40">
    <property type="match status" value="1"/>
</dbReference>
<evidence type="ECO:0000313" key="6">
    <source>
        <dbReference type="Proteomes" id="UP001428817"/>
    </source>
</evidence>
<dbReference type="PROSITE" id="PS50043">
    <property type="entry name" value="HTH_LUXR_2"/>
    <property type="match status" value="1"/>
</dbReference>
<dbReference type="InterPro" id="IPR029016">
    <property type="entry name" value="GAF-like_dom_sf"/>
</dbReference>
<evidence type="ECO:0000259" key="4">
    <source>
        <dbReference type="PROSITE" id="PS50043"/>
    </source>
</evidence>
<evidence type="ECO:0000256" key="1">
    <source>
        <dbReference type="ARBA" id="ARBA00023015"/>
    </source>
</evidence>
<dbReference type="SUPFAM" id="SSF46894">
    <property type="entry name" value="C-terminal effector domain of the bipartite response regulators"/>
    <property type="match status" value="1"/>
</dbReference>
<dbReference type="SMART" id="SM00421">
    <property type="entry name" value="HTH_LUXR"/>
    <property type="match status" value="1"/>
</dbReference>
<dbReference type="InterPro" id="IPR003018">
    <property type="entry name" value="GAF"/>
</dbReference>
<name>A0ABP9Q562_9PSEU</name>
<accession>A0ABP9Q562</accession>
<dbReference type="EMBL" id="BAABJP010000015">
    <property type="protein sequence ID" value="GAA5156842.1"/>
    <property type="molecule type" value="Genomic_DNA"/>
</dbReference>
<keyword evidence="1" id="KW-0805">Transcription regulation</keyword>
<evidence type="ECO:0000313" key="5">
    <source>
        <dbReference type="EMBL" id="GAA5156842.1"/>
    </source>
</evidence>
<dbReference type="Proteomes" id="UP001428817">
    <property type="component" value="Unassembled WGS sequence"/>
</dbReference>
<dbReference type="PANTHER" id="PTHR44688:SF16">
    <property type="entry name" value="DNA-BINDING TRANSCRIPTIONAL ACTIVATOR DEVR_DOSR"/>
    <property type="match status" value="1"/>
</dbReference>